<proteinExistence type="predicted"/>
<organism evidence="2 3">
    <name type="scientific">Terriglobus albidus</name>
    <dbReference type="NCBI Taxonomy" id="1592106"/>
    <lineage>
        <taxon>Bacteria</taxon>
        <taxon>Pseudomonadati</taxon>
        <taxon>Acidobacteriota</taxon>
        <taxon>Terriglobia</taxon>
        <taxon>Terriglobales</taxon>
        <taxon>Acidobacteriaceae</taxon>
        <taxon>Terriglobus</taxon>
    </lineage>
</organism>
<feature type="domain" description="TonB-dependent transporter Oar-like beta-barrel" evidence="1">
    <location>
        <begin position="37"/>
        <end position="90"/>
    </location>
</feature>
<dbReference type="Proteomes" id="UP000321820">
    <property type="component" value="Chromosome"/>
</dbReference>
<gene>
    <name evidence="2" type="ORF">FTW19_17365</name>
</gene>
<dbReference type="KEGG" id="talb:FTW19_17365"/>
<evidence type="ECO:0000259" key="1">
    <source>
        <dbReference type="Pfam" id="PF25183"/>
    </source>
</evidence>
<dbReference type="EMBL" id="CP042806">
    <property type="protein sequence ID" value="QEE29603.1"/>
    <property type="molecule type" value="Genomic_DNA"/>
</dbReference>
<sequence length="103" mass="11678">MLRSAAGDISTASGIRSWDRGGRHTRITRTIATRTGSLSREFRITESQKLQFRWETFNVPNKANFNNPTSALSSAQFGYITTAADPRIMQFSGKYIFCLFYKT</sequence>
<evidence type="ECO:0000313" key="2">
    <source>
        <dbReference type="EMBL" id="QEE29603.1"/>
    </source>
</evidence>
<dbReference type="InterPro" id="IPR057601">
    <property type="entry name" value="Oar-like_b-barrel"/>
</dbReference>
<dbReference type="AlphaFoldDB" id="A0A5B9EBQ3"/>
<name>A0A5B9EBQ3_9BACT</name>
<dbReference type="Pfam" id="PF25183">
    <property type="entry name" value="OMP_b-brl_4"/>
    <property type="match status" value="1"/>
</dbReference>
<dbReference type="RefSeq" id="WP_147648795.1">
    <property type="nucleotide sequence ID" value="NZ_CP042806.1"/>
</dbReference>
<dbReference type="OrthoDB" id="117295at2"/>
<protein>
    <recommendedName>
        <fullName evidence="1">TonB-dependent transporter Oar-like beta-barrel domain-containing protein</fullName>
    </recommendedName>
</protein>
<accession>A0A5B9EBQ3</accession>
<evidence type="ECO:0000313" key="3">
    <source>
        <dbReference type="Proteomes" id="UP000321820"/>
    </source>
</evidence>
<reference evidence="2 3" key="1">
    <citation type="submission" date="2019-08" db="EMBL/GenBank/DDBJ databases">
        <title>Complete genome sequence of Terriglobus albidus strain ORNL.</title>
        <authorList>
            <person name="Podar M."/>
        </authorList>
    </citation>
    <scope>NUCLEOTIDE SEQUENCE [LARGE SCALE GENOMIC DNA]</scope>
    <source>
        <strain evidence="2 3">ORNL</strain>
    </source>
</reference>
<keyword evidence="3" id="KW-1185">Reference proteome</keyword>